<dbReference type="AlphaFoldDB" id="A0A936Z4W6"/>
<sequence length="180" mass="18853">MTLQLPSPSPAHRAALTLHALSGDDRAWVLEALSSQQRSVLKPLLGELDELGIPREADLLRGLAGTGSEAAIPASDALQALDDPGVRRLANLLAAEPPRLAAALLAAGSWPWGGQLLAGLPQAMAQEVESLARSASPAVALQAAVVAETALRVAGERAEPKPVSRWQLLRRRLLALGRGR</sequence>
<protein>
    <submittedName>
        <fullName evidence="1">Uncharacterized protein</fullName>
    </submittedName>
</protein>
<dbReference type="EMBL" id="JAEQNE010000005">
    <property type="protein sequence ID" value="MBL0393506.1"/>
    <property type="molecule type" value="Genomic_DNA"/>
</dbReference>
<dbReference type="Proteomes" id="UP000599109">
    <property type="component" value="Unassembled WGS sequence"/>
</dbReference>
<keyword evidence="2" id="KW-1185">Reference proteome</keyword>
<name>A0A936Z4W6_9BURK</name>
<organism evidence="1 2">
    <name type="scientific">Ramlibacter monticola</name>
    <dbReference type="NCBI Taxonomy" id="1926872"/>
    <lineage>
        <taxon>Bacteria</taxon>
        <taxon>Pseudomonadati</taxon>
        <taxon>Pseudomonadota</taxon>
        <taxon>Betaproteobacteria</taxon>
        <taxon>Burkholderiales</taxon>
        <taxon>Comamonadaceae</taxon>
        <taxon>Ramlibacter</taxon>
    </lineage>
</organism>
<accession>A0A936Z4W6</accession>
<evidence type="ECO:0000313" key="1">
    <source>
        <dbReference type="EMBL" id="MBL0393506.1"/>
    </source>
</evidence>
<dbReference type="RefSeq" id="WP_201676164.1">
    <property type="nucleotide sequence ID" value="NZ_JAEQNE010000005.1"/>
</dbReference>
<proteinExistence type="predicted"/>
<reference evidence="1 2" key="1">
    <citation type="journal article" date="2017" name="Int. J. Syst. Evol. Microbiol.">
        <title>Ramlibacter monticola sp. nov., isolated from forest soil.</title>
        <authorList>
            <person name="Chaudhary D.K."/>
            <person name="Kim J."/>
        </authorList>
    </citation>
    <scope>NUCLEOTIDE SEQUENCE [LARGE SCALE GENOMIC DNA]</scope>
    <source>
        <strain evidence="1 2">KACC 19175</strain>
    </source>
</reference>
<evidence type="ECO:0000313" key="2">
    <source>
        <dbReference type="Proteomes" id="UP000599109"/>
    </source>
</evidence>
<comment type="caution">
    <text evidence="1">The sequence shown here is derived from an EMBL/GenBank/DDBJ whole genome shotgun (WGS) entry which is preliminary data.</text>
</comment>
<gene>
    <name evidence="1" type="ORF">JJ685_20385</name>
</gene>